<evidence type="ECO:0000313" key="3">
    <source>
        <dbReference type="Proteomes" id="UP000838412"/>
    </source>
</evidence>
<reference evidence="2" key="1">
    <citation type="submission" date="2022-01" db="EMBL/GenBank/DDBJ databases">
        <authorList>
            <person name="Braso-Vives M."/>
        </authorList>
    </citation>
    <scope>NUCLEOTIDE SEQUENCE</scope>
</reference>
<gene>
    <name evidence="2" type="primary">Hypp6676</name>
    <name evidence="2" type="ORF">BLAG_LOCUS5709</name>
</gene>
<protein>
    <submittedName>
        <fullName evidence="2">Hypp6676 protein</fullName>
    </submittedName>
</protein>
<dbReference type="Pfam" id="PF20231">
    <property type="entry name" value="DUF6589"/>
    <property type="match status" value="1"/>
</dbReference>
<evidence type="ECO:0000313" key="2">
    <source>
        <dbReference type="EMBL" id="CAH1242413.1"/>
    </source>
</evidence>
<proteinExistence type="predicted"/>
<sequence length="277" mass="31297">MGTSSVAANATSAAASPLMRLDQDPLVYLANNTGHWYCSPDCVRGAQSEDNVQNYTKALMWEGMCHMARRDSVREGDGPAIVDMWKFDMVSFWTKKHFKYFIIAHQMLTGVGEFLPARLRHNLVWNRVGNVRGGAGRNVGLDLINEFLNNDFKEMLKHSRGQYTDKQVQRVSEMSGSFGRLLDRLFPQAGPGSMTYGSTFSHDGRYAADIAKFVKEFKGDGLFEYLPGRSHGGFDNFHYKTGIQNVEKMGAKIRKLAQDMDLWARLSYNPRKDPFVS</sequence>
<evidence type="ECO:0000259" key="1">
    <source>
        <dbReference type="Pfam" id="PF20231"/>
    </source>
</evidence>
<dbReference type="Proteomes" id="UP000838412">
    <property type="component" value="Chromosome 12"/>
</dbReference>
<keyword evidence="3" id="KW-1185">Reference proteome</keyword>
<dbReference type="OrthoDB" id="10062821at2759"/>
<dbReference type="AlphaFoldDB" id="A0A8K0E5H1"/>
<name>A0A8K0E5H1_BRALA</name>
<feature type="domain" description="DUF6589" evidence="1">
    <location>
        <begin position="35"/>
        <end position="184"/>
    </location>
</feature>
<dbReference type="InterPro" id="IPR046496">
    <property type="entry name" value="DUF6589"/>
</dbReference>
<dbReference type="EMBL" id="OV696697">
    <property type="protein sequence ID" value="CAH1242413.1"/>
    <property type="molecule type" value="Genomic_DNA"/>
</dbReference>
<organism evidence="2 3">
    <name type="scientific">Branchiostoma lanceolatum</name>
    <name type="common">Common lancelet</name>
    <name type="synonym">Amphioxus lanceolatum</name>
    <dbReference type="NCBI Taxonomy" id="7740"/>
    <lineage>
        <taxon>Eukaryota</taxon>
        <taxon>Metazoa</taxon>
        <taxon>Chordata</taxon>
        <taxon>Cephalochordata</taxon>
        <taxon>Leptocardii</taxon>
        <taxon>Amphioxiformes</taxon>
        <taxon>Branchiostomatidae</taxon>
        <taxon>Branchiostoma</taxon>
    </lineage>
</organism>
<accession>A0A8K0E5H1</accession>